<comment type="caution">
    <text evidence="7">The sequence shown here is derived from an EMBL/GenBank/DDBJ whole genome shotgun (WGS) entry which is preliminary data.</text>
</comment>
<organism evidence="7 8">
    <name type="scientific">Hydrobacter penzbergensis</name>
    <dbReference type="NCBI Taxonomy" id="1235997"/>
    <lineage>
        <taxon>Bacteria</taxon>
        <taxon>Pseudomonadati</taxon>
        <taxon>Bacteroidota</taxon>
        <taxon>Chitinophagia</taxon>
        <taxon>Chitinophagales</taxon>
        <taxon>Chitinophagaceae</taxon>
        <taxon>Hydrobacter</taxon>
    </lineage>
</organism>
<accession>A0A8X8IGB8</accession>
<dbReference type="GO" id="GO:0016491">
    <property type="term" value="F:oxidoreductase activity"/>
    <property type="evidence" value="ECO:0007669"/>
    <property type="project" value="InterPro"/>
</dbReference>
<feature type="domain" description="Fatty acid hydroxylase" evidence="6">
    <location>
        <begin position="109"/>
        <end position="242"/>
    </location>
</feature>
<sequence length="260" mass="31576">MRLNINLSEMIRYFEGAFFRGLIGILPLVTLFYLIFWVLLKKRLSRRRIQHRVRNYKKRIRYELVNTIIVILMFSLADLILYLFSQKGWIKAYLHFNERPFGYWLFSICFLFVFHDAWFYWTHRLLHNPFLFRRIHYIHHYSNDPNPFSSFSMHPAEAIVLNGWVFVTALLIPIHFLTFAVFQVVSTILNIVGHLGYEVYPKGFLDSWFFWKTTSTHHNLHHSTSNSNYGLNFTWWDKWMRTEAKNYKDLFRKITEEATK</sequence>
<protein>
    <submittedName>
        <fullName evidence="7">C-5 sterol desaturase</fullName>
    </submittedName>
</protein>
<evidence type="ECO:0000256" key="1">
    <source>
        <dbReference type="ARBA" id="ARBA00004370"/>
    </source>
</evidence>
<evidence type="ECO:0000313" key="8">
    <source>
        <dbReference type="Proteomes" id="UP000198711"/>
    </source>
</evidence>
<keyword evidence="3 5" id="KW-1133">Transmembrane helix</keyword>
<keyword evidence="2 5" id="KW-0812">Transmembrane</keyword>
<dbReference type="InterPro" id="IPR006694">
    <property type="entry name" value="Fatty_acid_hydroxylase"/>
</dbReference>
<dbReference type="Pfam" id="PF04116">
    <property type="entry name" value="FA_hydroxylase"/>
    <property type="match status" value="1"/>
</dbReference>
<feature type="transmembrane region" description="Helical" evidence="5">
    <location>
        <begin position="159"/>
        <end position="182"/>
    </location>
</feature>
<dbReference type="GO" id="GO:0016020">
    <property type="term" value="C:membrane"/>
    <property type="evidence" value="ECO:0007669"/>
    <property type="project" value="UniProtKB-SubCell"/>
</dbReference>
<comment type="subcellular location">
    <subcellularLocation>
        <location evidence="1">Membrane</location>
    </subcellularLocation>
</comment>
<proteinExistence type="predicted"/>
<dbReference type="Proteomes" id="UP000198711">
    <property type="component" value="Unassembled WGS sequence"/>
</dbReference>
<evidence type="ECO:0000313" key="7">
    <source>
        <dbReference type="EMBL" id="SDX00396.1"/>
    </source>
</evidence>
<evidence type="ECO:0000256" key="4">
    <source>
        <dbReference type="ARBA" id="ARBA00023136"/>
    </source>
</evidence>
<keyword evidence="8" id="KW-1185">Reference proteome</keyword>
<feature type="transmembrane region" description="Helical" evidence="5">
    <location>
        <begin position="60"/>
        <end position="83"/>
    </location>
</feature>
<keyword evidence="4 5" id="KW-0472">Membrane</keyword>
<name>A0A8X8IGB8_9BACT</name>
<dbReference type="PANTHER" id="PTHR11863">
    <property type="entry name" value="STEROL DESATURASE"/>
    <property type="match status" value="1"/>
</dbReference>
<feature type="transmembrane region" description="Helical" evidence="5">
    <location>
        <begin position="103"/>
        <end position="121"/>
    </location>
</feature>
<dbReference type="GO" id="GO:0008610">
    <property type="term" value="P:lipid biosynthetic process"/>
    <property type="evidence" value="ECO:0007669"/>
    <property type="project" value="InterPro"/>
</dbReference>
<evidence type="ECO:0000256" key="2">
    <source>
        <dbReference type="ARBA" id="ARBA00022692"/>
    </source>
</evidence>
<dbReference type="AlphaFoldDB" id="A0A8X8IGB8"/>
<evidence type="ECO:0000256" key="5">
    <source>
        <dbReference type="SAM" id="Phobius"/>
    </source>
</evidence>
<gene>
    <name evidence="7" type="ORF">SAMN05444410_10811</name>
</gene>
<reference evidence="7 8" key="1">
    <citation type="submission" date="2016-10" db="EMBL/GenBank/DDBJ databases">
        <authorList>
            <person name="Varghese N."/>
            <person name="Submissions S."/>
        </authorList>
    </citation>
    <scope>NUCLEOTIDE SEQUENCE [LARGE SCALE GENOMIC DNA]</scope>
    <source>
        <strain evidence="7 8">DSM 25353</strain>
    </source>
</reference>
<dbReference type="EMBL" id="FNNO01000008">
    <property type="protein sequence ID" value="SDX00396.1"/>
    <property type="molecule type" value="Genomic_DNA"/>
</dbReference>
<dbReference type="GO" id="GO:0005506">
    <property type="term" value="F:iron ion binding"/>
    <property type="evidence" value="ECO:0007669"/>
    <property type="project" value="InterPro"/>
</dbReference>
<dbReference type="InterPro" id="IPR050307">
    <property type="entry name" value="Sterol_Desaturase_Related"/>
</dbReference>
<evidence type="ECO:0000259" key="6">
    <source>
        <dbReference type="Pfam" id="PF04116"/>
    </source>
</evidence>
<feature type="transmembrane region" description="Helical" evidence="5">
    <location>
        <begin position="17"/>
        <end position="40"/>
    </location>
</feature>
<evidence type="ECO:0000256" key="3">
    <source>
        <dbReference type="ARBA" id="ARBA00022989"/>
    </source>
</evidence>
<dbReference type="RefSeq" id="WP_092723846.1">
    <property type="nucleotide sequence ID" value="NZ_FNNO01000008.1"/>
</dbReference>